<evidence type="ECO:0000313" key="1">
    <source>
        <dbReference type="EMBL" id="UOQ60695.1"/>
    </source>
</evidence>
<organism evidence="1 2">
    <name type="scientific">Leucobacter rhizosphaerae</name>
    <dbReference type="NCBI Taxonomy" id="2932245"/>
    <lineage>
        <taxon>Bacteria</taxon>
        <taxon>Bacillati</taxon>
        <taxon>Actinomycetota</taxon>
        <taxon>Actinomycetes</taxon>
        <taxon>Micrococcales</taxon>
        <taxon>Microbacteriaceae</taxon>
        <taxon>Leucobacter</taxon>
    </lineage>
</organism>
<evidence type="ECO:0000313" key="2">
    <source>
        <dbReference type="Proteomes" id="UP000831775"/>
    </source>
</evidence>
<gene>
    <name evidence="1" type="ORF">MUN76_01530</name>
</gene>
<evidence type="ECO:0008006" key="3">
    <source>
        <dbReference type="Google" id="ProtNLM"/>
    </source>
</evidence>
<proteinExistence type="predicted"/>
<sequence>MGDVSIGVMVPEENWNRDGSPRADSASTDARARILDSATRYVDTVGLTLGANPALIAQLSSDAGVTLKQFSKIWATPEDFLTDLFCELANQAQIDRADTETLLTTWQYLGMRIDDLRSPEGRRRVLSSVIRTAAEYNFNVVTASGKWRTYAALSTTIMAWPEGEARTRVIDALRASELAFVETMESFYRNVLPTLGYQLRSEFHNDYQPFVVATASVIEGLGIVRATVPALVEAHFDFPSAEDSETWSVAALAFIGVLDAFFEPIPNFVPDEAIARLSGGIDVTPQS</sequence>
<name>A0ABY4FWL2_9MICO</name>
<protein>
    <recommendedName>
        <fullName evidence="3">TetR family transcriptional regulator</fullName>
    </recommendedName>
</protein>
<dbReference type="Proteomes" id="UP000831775">
    <property type="component" value="Chromosome"/>
</dbReference>
<dbReference type="EMBL" id="CP095043">
    <property type="protein sequence ID" value="UOQ60695.1"/>
    <property type="molecule type" value="Genomic_DNA"/>
</dbReference>
<keyword evidence="2" id="KW-1185">Reference proteome</keyword>
<dbReference type="RefSeq" id="WP_244686542.1">
    <property type="nucleotide sequence ID" value="NZ_CP095043.1"/>
</dbReference>
<reference evidence="1 2" key="1">
    <citation type="submission" date="2022-04" db="EMBL/GenBank/DDBJ databases">
        <title>Leucobacter sp. isolated from rhizosphere of onion.</title>
        <authorList>
            <person name="Won M."/>
            <person name="Lee C.-M."/>
            <person name="Woen H.-Y."/>
            <person name="Kwon S.-W."/>
        </authorList>
    </citation>
    <scope>NUCLEOTIDE SEQUENCE [LARGE SCALE GENOMIC DNA]</scope>
    <source>
        <strain evidence="1 2">H25R-14</strain>
    </source>
</reference>
<accession>A0ABY4FWL2</accession>